<protein>
    <submittedName>
        <fullName evidence="1">Uncharacterized protein</fullName>
    </submittedName>
</protein>
<evidence type="ECO:0000313" key="1">
    <source>
        <dbReference type="EMBL" id="EIM58053.1"/>
    </source>
</evidence>
<keyword evidence="2" id="KW-1185">Reference proteome</keyword>
<dbReference type="eggNOG" id="COG4832">
    <property type="taxonomic scope" value="Bacteria"/>
</dbReference>
<dbReference type="EMBL" id="CM001487">
    <property type="protein sequence ID" value="EIM58053.1"/>
    <property type="molecule type" value="Genomic_DNA"/>
</dbReference>
<dbReference type="HOGENOM" id="CLU_083625_2_1_9"/>
<dbReference type="AlphaFoldDB" id="I5AW80"/>
<dbReference type="OrthoDB" id="4772335at2"/>
<dbReference type="Proteomes" id="UP000005753">
    <property type="component" value="Chromosome"/>
</dbReference>
<dbReference type="Gene3D" id="3.20.80.10">
    <property type="entry name" value="Regulatory factor, effector binding domain"/>
    <property type="match status" value="2"/>
</dbReference>
<reference evidence="1 2" key="1">
    <citation type="submission" date="2010-08" db="EMBL/GenBank/DDBJ databases">
        <authorList>
            <consortium name="US DOE Joint Genome Institute (JGI-PGF)"/>
            <person name="Lucas S."/>
            <person name="Copeland A."/>
            <person name="Lapidus A."/>
            <person name="Cheng J.-F."/>
            <person name="Bruce D."/>
            <person name="Goodwin L."/>
            <person name="Pitluck S."/>
            <person name="Land M.L."/>
            <person name="Hauser L."/>
            <person name="Chang Y.-J."/>
            <person name="Anderson I.J."/>
            <person name="Johnson E."/>
            <person name="Mulhopadhyay B."/>
            <person name="Kyrpides N."/>
            <person name="Woyke T.J."/>
        </authorList>
    </citation>
    <scope>NUCLEOTIDE SEQUENCE [LARGE SCALE GENOMIC DNA]</scope>
    <source>
        <strain evidence="1 2">6</strain>
    </source>
</reference>
<gene>
    <name evidence="1" type="ORF">EubceDRAFT1_2309</name>
</gene>
<sequence>MAFDYKKEYKEFYMPKGIPSIVNVPKMNFIAVRGSGDPNDEDGEYKQAIGLLYGIAFTIKMSKRGEHQIDRYFDYVVHHEIYLSDARKVAPEKLKTVIRHPINVKG</sequence>
<dbReference type="InterPro" id="IPR011256">
    <property type="entry name" value="Reg_factor_effector_dom_sf"/>
</dbReference>
<reference evidence="1 2" key="2">
    <citation type="submission" date="2012-02" db="EMBL/GenBank/DDBJ databases">
        <title>Improved High-Quality Draft sequence of Eubacterium cellulosolvens 6.</title>
        <authorList>
            <consortium name="US DOE Joint Genome Institute"/>
            <person name="Lucas S."/>
            <person name="Han J."/>
            <person name="Lapidus A."/>
            <person name="Cheng J.-F."/>
            <person name="Goodwin L."/>
            <person name="Pitluck S."/>
            <person name="Peters L."/>
            <person name="Mikhailova N."/>
            <person name="Gu W."/>
            <person name="Detter J.C."/>
            <person name="Han C."/>
            <person name="Tapia R."/>
            <person name="Land M."/>
            <person name="Hauser L."/>
            <person name="Kyrpides N."/>
            <person name="Ivanova N."/>
            <person name="Pagani I."/>
            <person name="Johnson E."/>
            <person name="Mukhopadhyay B."/>
            <person name="Anderson I."/>
            <person name="Woyke T."/>
        </authorList>
    </citation>
    <scope>NUCLEOTIDE SEQUENCE [LARGE SCALE GENOMIC DNA]</scope>
    <source>
        <strain evidence="1 2">6</strain>
    </source>
</reference>
<accession>I5AW80</accession>
<proteinExistence type="predicted"/>
<evidence type="ECO:0000313" key="2">
    <source>
        <dbReference type="Proteomes" id="UP000005753"/>
    </source>
</evidence>
<name>I5AW80_EUBC6</name>
<dbReference type="STRING" id="633697.EubceDRAFT1_2309"/>
<organism evidence="1 2">
    <name type="scientific">Eubacterium cellulosolvens (strain ATCC 43171 / JCM 9499 / 6)</name>
    <name type="common">Cillobacterium cellulosolvens</name>
    <dbReference type="NCBI Taxonomy" id="633697"/>
    <lineage>
        <taxon>Bacteria</taxon>
        <taxon>Bacillati</taxon>
        <taxon>Bacillota</taxon>
        <taxon>Clostridia</taxon>
        <taxon>Eubacteriales</taxon>
        <taxon>Eubacteriaceae</taxon>
        <taxon>Eubacterium</taxon>
    </lineage>
</organism>